<gene>
    <name evidence="2" type="ORF">ACH4OY_30785</name>
</gene>
<proteinExistence type="predicted"/>
<organism evidence="2 3">
    <name type="scientific">Micromonospora rubida</name>
    <dbReference type="NCBI Taxonomy" id="2697657"/>
    <lineage>
        <taxon>Bacteria</taxon>
        <taxon>Bacillati</taxon>
        <taxon>Actinomycetota</taxon>
        <taxon>Actinomycetes</taxon>
        <taxon>Micromonosporales</taxon>
        <taxon>Micromonosporaceae</taxon>
        <taxon>Micromonospora</taxon>
    </lineage>
</organism>
<dbReference type="Proteomes" id="UP001611075">
    <property type="component" value="Unassembled WGS sequence"/>
</dbReference>
<dbReference type="RefSeq" id="WP_396685688.1">
    <property type="nucleotide sequence ID" value="NZ_JBIRPU010000041.1"/>
</dbReference>
<reference evidence="2 3" key="1">
    <citation type="submission" date="2024-10" db="EMBL/GenBank/DDBJ databases">
        <title>The Natural Products Discovery Center: Release of the First 8490 Sequenced Strains for Exploring Actinobacteria Biosynthetic Diversity.</title>
        <authorList>
            <person name="Kalkreuter E."/>
            <person name="Kautsar S.A."/>
            <person name="Yang D."/>
            <person name="Bader C.D."/>
            <person name="Teijaro C.N."/>
            <person name="Fluegel L."/>
            <person name="Davis C.M."/>
            <person name="Simpson J.R."/>
            <person name="Lauterbach L."/>
            <person name="Steele A.D."/>
            <person name="Gui C."/>
            <person name="Meng S."/>
            <person name="Li G."/>
            <person name="Viehrig K."/>
            <person name="Ye F."/>
            <person name="Su P."/>
            <person name="Kiefer A.F."/>
            <person name="Nichols A."/>
            <person name="Cepeda A.J."/>
            <person name="Yan W."/>
            <person name="Fan B."/>
            <person name="Jiang Y."/>
            <person name="Adhikari A."/>
            <person name="Zheng C.-J."/>
            <person name="Schuster L."/>
            <person name="Cowan T.M."/>
            <person name="Smanski M.J."/>
            <person name="Chevrette M.G."/>
            <person name="De Carvalho L.P.S."/>
            <person name="Shen B."/>
        </authorList>
    </citation>
    <scope>NUCLEOTIDE SEQUENCE [LARGE SCALE GENOMIC DNA]</scope>
    <source>
        <strain evidence="2 3">NPDC021253</strain>
    </source>
</reference>
<evidence type="ECO:0000313" key="2">
    <source>
        <dbReference type="EMBL" id="MFI0797035.1"/>
    </source>
</evidence>
<feature type="region of interest" description="Disordered" evidence="1">
    <location>
        <begin position="1"/>
        <end position="32"/>
    </location>
</feature>
<evidence type="ECO:0000256" key="1">
    <source>
        <dbReference type="SAM" id="MobiDB-lite"/>
    </source>
</evidence>
<sequence>MGLLMVLRPPLPRPKSPRRATRTQRRERRRADAEEWAMAEERGLLLDVSVEELLLLVNAAGGNRLPILGQLDPWSDGVLSREDLPQLDADVDRLKAAAGNDVERELVAALRALLARWRDEPGLVLHWYGD</sequence>
<accession>A0ABW7SVD8</accession>
<protein>
    <submittedName>
        <fullName evidence="2">Uncharacterized protein</fullName>
    </submittedName>
</protein>
<feature type="compositionally biased region" description="Basic residues" evidence="1">
    <location>
        <begin position="15"/>
        <end position="28"/>
    </location>
</feature>
<evidence type="ECO:0000313" key="3">
    <source>
        <dbReference type="Proteomes" id="UP001611075"/>
    </source>
</evidence>
<comment type="caution">
    <text evidence="2">The sequence shown here is derived from an EMBL/GenBank/DDBJ whole genome shotgun (WGS) entry which is preliminary data.</text>
</comment>
<keyword evidence="3" id="KW-1185">Reference proteome</keyword>
<name>A0ABW7SVD8_9ACTN</name>
<dbReference type="EMBL" id="JBIRPU010000041">
    <property type="protein sequence ID" value="MFI0797035.1"/>
    <property type="molecule type" value="Genomic_DNA"/>
</dbReference>